<feature type="transmembrane region" description="Helical" evidence="12">
    <location>
        <begin position="432"/>
        <end position="453"/>
    </location>
</feature>
<evidence type="ECO:0000256" key="8">
    <source>
        <dbReference type="ARBA" id="ARBA00023180"/>
    </source>
</evidence>
<sequence>MILSKWLATLLGGTLAAQGALAIDLTVTDEASLKSAAKTVATTMMDYYNGRATANIPGKMDGTWWEGGSMFMTLILYWWVTGDTQFNAAVQEGMYFQKGDDDFFPSNYSQYLGNDDQVFWGLAAITAAEFNYPEKDGEPSWVSLAQGVFNTQYPRWDTSSCHGGMRWQIWPYQNGYLTKNAISNGGLFQLSARLALYTGNKTYAEWAERIWDWSATTPLLKQKNWNIADSTTCGTQCTDHGDFQWTYNYATYISGAAYMHNYTNGTETKWKEGVEGLYKTSQQFFPTSGGNLILSDITCEPLGNCDRNQITFKSYFSNWIGVMTTIVPGTYDMVFPQLKASAEAAAKQCSGGDDGVKCGIRWTKQAEWDKSSGLEQQMAVLGVLSANLVPFKNKAPFTADSGGTSKSNPNAGTNSSANKVPVLNTIGTGDKAGAGVLTFIFVTGWAVAVTWMIRGG</sequence>
<dbReference type="EC" id="3.2.1.101" evidence="4 10"/>
<dbReference type="EMBL" id="CAJVOS010000010">
    <property type="protein sequence ID" value="CAG7986560.1"/>
    <property type="molecule type" value="Genomic_DNA"/>
</dbReference>
<dbReference type="Pfam" id="PF03663">
    <property type="entry name" value="Glyco_hydro_76"/>
    <property type="match status" value="1"/>
</dbReference>
<gene>
    <name evidence="14" type="ORF">POLS_LOCUS1457</name>
</gene>
<feature type="compositionally biased region" description="Polar residues" evidence="11">
    <location>
        <begin position="401"/>
        <end position="418"/>
    </location>
</feature>
<protein>
    <recommendedName>
        <fullName evidence="4 10">Mannan endo-1,6-alpha-mannosidase</fullName>
        <ecNumber evidence="4 10">3.2.1.101</ecNumber>
    </recommendedName>
</protein>
<keyword evidence="8" id="KW-0325">Glycoprotein</keyword>
<dbReference type="GO" id="GO:0009272">
    <property type="term" value="P:fungal-type cell wall biogenesis"/>
    <property type="evidence" value="ECO:0007669"/>
    <property type="project" value="TreeGrafter"/>
</dbReference>
<evidence type="ECO:0000256" key="3">
    <source>
        <dbReference type="ARBA" id="ARBA00009699"/>
    </source>
</evidence>
<dbReference type="FunFam" id="1.50.10.20:FF:000006">
    <property type="entry name" value="Mannan endo-1,6-alpha-mannosidase"/>
    <property type="match status" value="1"/>
</dbReference>
<evidence type="ECO:0000256" key="1">
    <source>
        <dbReference type="ARBA" id="ARBA00001452"/>
    </source>
</evidence>
<evidence type="ECO:0000256" key="11">
    <source>
        <dbReference type="SAM" id="MobiDB-lite"/>
    </source>
</evidence>
<dbReference type="InterPro" id="IPR008928">
    <property type="entry name" value="6-hairpin_glycosidase_sf"/>
</dbReference>
<evidence type="ECO:0000313" key="15">
    <source>
        <dbReference type="Proteomes" id="UP001153618"/>
    </source>
</evidence>
<dbReference type="GO" id="GO:0012505">
    <property type="term" value="C:endomembrane system"/>
    <property type="evidence" value="ECO:0007669"/>
    <property type="project" value="UniProtKB-SubCell"/>
</dbReference>
<dbReference type="InterPro" id="IPR005198">
    <property type="entry name" value="Glyco_hydro_76"/>
</dbReference>
<feature type="chain" id="PRO_5040945648" description="Mannan endo-1,6-alpha-mannosidase" evidence="13">
    <location>
        <begin position="23"/>
        <end position="456"/>
    </location>
</feature>
<evidence type="ECO:0000256" key="6">
    <source>
        <dbReference type="ARBA" id="ARBA00022801"/>
    </source>
</evidence>
<evidence type="ECO:0000256" key="4">
    <source>
        <dbReference type="ARBA" id="ARBA00012350"/>
    </source>
</evidence>
<name>A0A9W4ML59_PENOL</name>
<accession>A0A9W4ML59</accession>
<dbReference type="PANTHER" id="PTHR12145">
    <property type="entry name" value="MANNAN ENDO-1,6-ALPHA-MANNOSIDASE DCW1"/>
    <property type="match status" value="1"/>
</dbReference>
<feature type="region of interest" description="Disordered" evidence="11">
    <location>
        <begin position="399"/>
        <end position="420"/>
    </location>
</feature>
<comment type="catalytic activity">
    <reaction evidence="1 10">
        <text>Random hydrolysis of (1-&gt;6)-alpha-D-mannosidic linkages in unbranched (1-&gt;6)-mannans.</text>
        <dbReference type="EC" id="3.2.1.101"/>
    </reaction>
</comment>
<dbReference type="PIRSF" id="PIRSF016302">
    <property type="entry name" value="Man_a_manosd"/>
    <property type="match status" value="1"/>
</dbReference>
<evidence type="ECO:0000256" key="10">
    <source>
        <dbReference type="PIRNR" id="PIRNR016302"/>
    </source>
</evidence>
<organism evidence="14 15">
    <name type="scientific">Penicillium olsonii</name>
    <dbReference type="NCBI Taxonomy" id="99116"/>
    <lineage>
        <taxon>Eukaryota</taxon>
        <taxon>Fungi</taxon>
        <taxon>Dikarya</taxon>
        <taxon>Ascomycota</taxon>
        <taxon>Pezizomycotina</taxon>
        <taxon>Eurotiomycetes</taxon>
        <taxon>Eurotiomycetidae</taxon>
        <taxon>Eurotiales</taxon>
        <taxon>Aspergillaceae</taxon>
        <taxon>Penicillium</taxon>
    </lineage>
</organism>
<dbReference type="GO" id="GO:0008496">
    <property type="term" value="F:mannan endo-1,6-alpha-mannosidase activity"/>
    <property type="evidence" value="ECO:0007669"/>
    <property type="project" value="UniProtKB-UniRule"/>
</dbReference>
<dbReference type="Proteomes" id="UP001153618">
    <property type="component" value="Unassembled WGS sequence"/>
</dbReference>
<evidence type="ECO:0000256" key="5">
    <source>
        <dbReference type="ARBA" id="ARBA00022729"/>
    </source>
</evidence>
<comment type="caution">
    <text evidence="14">The sequence shown here is derived from an EMBL/GenBank/DDBJ whole genome shotgun (WGS) entry which is preliminary data.</text>
</comment>
<dbReference type="PANTHER" id="PTHR12145:SF37">
    <property type="entry name" value="MANNAN ENDO-1,6-ALPHA-MANNOSIDASE"/>
    <property type="match status" value="1"/>
</dbReference>
<dbReference type="OrthoDB" id="4187847at2759"/>
<proteinExistence type="inferred from homology"/>
<comment type="subcellular location">
    <subcellularLocation>
        <location evidence="2">Endomembrane system</location>
    </subcellularLocation>
</comment>
<evidence type="ECO:0000256" key="9">
    <source>
        <dbReference type="ARBA" id="ARBA00023295"/>
    </source>
</evidence>
<dbReference type="AlphaFoldDB" id="A0A9W4ML59"/>
<dbReference type="InterPro" id="IPR014480">
    <property type="entry name" value="Mannan-1_6-alpha_mannosidase"/>
</dbReference>
<keyword evidence="5 13" id="KW-0732">Signal</keyword>
<comment type="similarity">
    <text evidence="3 10">Belongs to the glycosyl hydrolase 76 family.</text>
</comment>
<keyword evidence="9 10" id="KW-0326">Glycosidase</keyword>
<dbReference type="SUPFAM" id="SSF48208">
    <property type="entry name" value="Six-hairpin glycosidases"/>
    <property type="match status" value="1"/>
</dbReference>
<evidence type="ECO:0000313" key="14">
    <source>
        <dbReference type="EMBL" id="CAG7986560.1"/>
    </source>
</evidence>
<keyword evidence="12" id="KW-1133">Transmembrane helix</keyword>
<evidence type="ECO:0000256" key="2">
    <source>
        <dbReference type="ARBA" id="ARBA00004308"/>
    </source>
</evidence>
<dbReference type="Gene3D" id="1.50.10.20">
    <property type="match status" value="1"/>
</dbReference>
<keyword evidence="6 10" id="KW-0378">Hydrolase</keyword>
<reference evidence="14" key="1">
    <citation type="submission" date="2021-07" db="EMBL/GenBank/DDBJ databases">
        <authorList>
            <person name="Branca A.L. A."/>
        </authorList>
    </citation>
    <scope>NUCLEOTIDE SEQUENCE</scope>
</reference>
<keyword evidence="15" id="KW-1185">Reference proteome</keyword>
<evidence type="ECO:0000256" key="12">
    <source>
        <dbReference type="SAM" id="Phobius"/>
    </source>
</evidence>
<keyword evidence="7 12" id="KW-0472">Membrane</keyword>
<feature type="signal peptide" evidence="13">
    <location>
        <begin position="1"/>
        <end position="22"/>
    </location>
</feature>
<evidence type="ECO:0000256" key="13">
    <source>
        <dbReference type="SAM" id="SignalP"/>
    </source>
</evidence>
<dbReference type="GO" id="GO:0016052">
    <property type="term" value="P:carbohydrate catabolic process"/>
    <property type="evidence" value="ECO:0007669"/>
    <property type="project" value="InterPro"/>
</dbReference>
<evidence type="ECO:0000256" key="7">
    <source>
        <dbReference type="ARBA" id="ARBA00023136"/>
    </source>
</evidence>
<keyword evidence="12" id="KW-0812">Transmembrane</keyword>